<gene>
    <name evidence="1" type="ORF">GCM10008942_09700</name>
</gene>
<keyword evidence="2" id="KW-1185">Reference proteome</keyword>
<organism evidence="1 2">
    <name type="scientific">Rhizomicrobium electricum</name>
    <dbReference type="NCBI Taxonomy" id="480070"/>
    <lineage>
        <taxon>Bacteria</taxon>
        <taxon>Pseudomonadati</taxon>
        <taxon>Pseudomonadota</taxon>
        <taxon>Alphaproteobacteria</taxon>
        <taxon>Micropepsales</taxon>
        <taxon>Micropepsaceae</taxon>
        <taxon>Rhizomicrobium</taxon>
    </lineage>
</organism>
<evidence type="ECO:0000313" key="1">
    <source>
        <dbReference type="EMBL" id="GAA0563319.1"/>
    </source>
</evidence>
<proteinExistence type="predicted"/>
<dbReference type="Pfam" id="PF13376">
    <property type="entry name" value="OmdA"/>
    <property type="match status" value="2"/>
</dbReference>
<accession>A0ABN1ECS4</accession>
<protein>
    <submittedName>
        <fullName evidence="1">Uncharacterized protein</fullName>
    </submittedName>
</protein>
<dbReference type="RefSeq" id="WP_166932576.1">
    <property type="nucleotide sequence ID" value="NZ_BAAADD010000002.1"/>
</dbReference>
<name>A0ABN1ECS4_9PROT</name>
<dbReference type="EMBL" id="BAAADD010000002">
    <property type="protein sequence ID" value="GAA0563319.1"/>
    <property type="molecule type" value="Genomic_DNA"/>
</dbReference>
<sequence>MELVPPDLKKVLAADTQAKAQWEALTPIGRRDFISWIDAAKQPETRRRRIESVPSRLASGKRRPCCYAVVPLDMYTALKSVPKAQALWKQLTADEKRNFTDWIAAAADAATRTTRIETSCTLLANGARHP</sequence>
<reference evidence="1 2" key="1">
    <citation type="journal article" date="2019" name="Int. J. Syst. Evol. Microbiol.">
        <title>The Global Catalogue of Microorganisms (GCM) 10K type strain sequencing project: providing services to taxonomists for standard genome sequencing and annotation.</title>
        <authorList>
            <consortium name="The Broad Institute Genomics Platform"/>
            <consortium name="The Broad Institute Genome Sequencing Center for Infectious Disease"/>
            <person name="Wu L."/>
            <person name="Ma J."/>
        </authorList>
    </citation>
    <scope>NUCLEOTIDE SEQUENCE [LARGE SCALE GENOMIC DNA]</scope>
    <source>
        <strain evidence="1 2">JCM 15089</strain>
    </source>
</reference>
<dbReference type="Proteomes" id="UP001499951">
    <property type="component" value="Unassembled WGS sequence"/>
</dbReference>
<evidence type="ECO:0000313" key="2">
    <source>
        <dbReference type="Proteomes" id="UP001499951"/>
    </source>
</evidence>
<comment type="caution">
    <text evidence="1">The sequence shown here is derived from an EMBL/GenBank/DDBJ whole genome shotgun (WGS) entry which is preliminary data.</text>
</comment>